<dbReference type="GO" id="GO:0016787">
    <property type="term" value="F:hydrolase activity"/>
    <property type="evidence" value="ECO:0007669"/>
    <property type="project" value="UniProtKB-KW"/>
</dbReference>
<evidence type="ECO:0000313" key="7">
    <source>
        <dbReference type="Proteomes" id="UP000824074"/>
    </source>
</evidence>
<evidence type="ECO:0000256" key="4">
    <source>
        <dbReference type="ARBA" id="ARBA00022833"/>
    </source>
</evidence>
<dbReference type="InterPro" id="IPR051453">
    <property type="entry name" value="MBL_Glyoxalase_II"/>
</dbReference>
<proteinExistence type="predicted"/>
<dbReference type="SMART" id="SM00849">
    <property type="entry name" value="Lactamase_B"/>
    <property type="match status" value="1"/>
</dbReference>
<reference evidence="6" key="1">
    <citation type="submission" date="2020-10" db="EMBL/GenBank/DDBJ databases">
        <authorList>
            <person name="Gilroy R."/>
        </authorList>
    </citation>
    <scope>NUCLEOTIDE SEQUENCE</scope>
    <source>
        <strain evidence="6">CHK193-30670</strain>
    </source>
</reference>
<keyword evidence="3" id="KW-0378">Hydrolase</keyword>
<evidence type="ECO:0000256" key="3">
    <source>
        <dbReference type="ARBA" id="ARBA00022801"/>
    </source>
</evidence>
<keyword evidence="2" id="KW-0479">Metal-binding</keyword>
<evidence type="ECO:0000256" key="2">
    <source>
        <dbReference type="ARBA" id="ARBA00022723"/>
    </source>
</evidence>
<dbReference type="Proteomes" id="UP000824074">
    <property type="component" value="Unassembled WGS sequence"/>
</dbReference>
<dbReference type="SUPFAM" id="SSF56281">
    <property type="entry name" value="Metallo-hydrolase/oxidoreductase"/>
    <property type="match status" value="1"/>
</dbReference>
<dbReference type="Pfam" id="PF00753">
    <property type="entry name" value="Lactamase_B"/>
    <property type="match status" value="2"/>
</dbReference>
<dbReference type="GO" id="GO:0046872">
    <property type="term" value="F:metal ion binding"/>
    <property type="evidence" value="ECO:0007669"/>
    <property type="project" value="UniProtKB-KW"/>
</dbReference>
<dbReference type="PANTHER" id="PTHR46233:SF3">
    <property type="entry name" value="HYDROXYACYLGLUTATHIONE HYDROLASE GLOC"/>
    <property type="match status" value="1"/>
</dbReference>
<comment type="caution">
    <text evidence="6">The sequence shown here is derived from an EMBL/GenBank/DDBJ whole genome shotgun (WGS) entry which is preliminary data.</text>
</comment>
<reference evidence="6" key="2">
    <citation type="journal article" date="2021" name="PeerJ">
        <title>Extensive microbial diversity within the chicken gut microbiome revealed by metagenomics and culture.</title>
        <authorList>
            <person name="Gilroy R."/>
            <person name="Ravi A."/>
            <person name="Getino M."/>
            <person name="Pursley I."/>
            <person name="Horton D.L."/>
            <person name="Alikhan N.F."/>
            <person name="Baker D."/>
            <person name="Gharbi K."/>
            <person name="Hall N."/>
            <person name="Watson M."/>
            <person name="Adriaenssens E.M."/>
            <person name="Foster-Nyarko E."/>
            <person name="Jarju S."/>
            <person name="Secka A."/>
            <person name="Antonio M."/>
            <person name="Oren A."/>
            <person name="Chaudhuri R.R."/>
            <person name="La Ragione R."/>
            <person name="Hildebrand F."/>
            <person name="Pallen M.J."/>
        </authorList>
    </citation>
    <scope>NUCLEOTIDE SEQUENCE</scope>
    <source>
        <strain evidence="6">CHK193-30670</strain>
    </source>
</reference>
<evidence type="ECO:0000259" key="5">
    <source>
        <dbReference type="SMART" id="SM00849"/>
    </source>
</evidence>
<comment type="cofactor">
    <cofactor evidence="1">
        <name>Zn(2+)</name>
        <dbReference type="ChEBI" id="CHEBI:29105"/>
    </cofactor>
</comment>
<protein>
    <submittedName>
        <fullName evidence="6">MBL fold metallo-hydrolase</fullName>
    </submittedName>
</protein>
<gene>
    <name evidence="6" type="ORF">IAB68_05120</name>
</gene>
<sequence length="177" mass="20376">MKIECVKTGYLEENCYVIGINNYALVIDPGDDFIKIKDLIGDKKVLAALITHYHFDHVGALDDVINFYKVPVIDYKSDKNQEIGPFKFEIIKTPGHKEDAVTYYFKEYKVMFVGDFIFKESIGRCDLAGGDFSDMVKSIDKIKTYDKNITLYPGHGDKTSLDYELKNNPYMKGDYYE</sequence>
<name>A0A9D1LJ82_9FIRM</name>
<dbReference type="Gene3D" id="3.60.15.10">
    <property type="entry name" value="Ribonuclease Z/Hydroxyacylglutathione hydrolase-like"/>
    <property type="match status" value="2"/>
</dbReference>
<dbReference type="InterPro" id="IPR036866">
    <property type="entry name" value="RibonucZ/Hydroxyglut_hydro"/>
</dbReference>
<evidence type="ECO:0000256" key="1">
    <source>
        <dbReference type="ARBA" id="ARBA00001947"/>
    </source>
</evidence>
<dbReference type="CDD" id="cd06262">
    <property type="entry name" value="metallo-hydrolase-like_MBL-fold"/>
    <property type="match status" value="1"/>
</dbReference>
<evidence type="ECO:0000313" key="6">
    <source>
        <dbReference type="EMBL" id="HIU40662.1"/>
    </source>
</evidence>
<organism evidence="6 7">
    <name type="scientific">Candidatus Aphodocola excrementigallinarum</name>
    <dbReference type="NCBI Taxonomy" id="2840670"/>
    <lineage>
        <taxon>Bacteria</taxon>
        <taxon>Bacillati</taxon>
        <taxon>Bacillota</taxon>
        <taxon>Bacilli</taxon>
        <taxon>Candidatus Aphodocola</taxon>
    </lineage>
</organism>
<feature type="domain" description="Metallo-beta-lactamase" evidence="5">
    <location>
        <begin position="12"/>
        <end position="155"/>
    </location>
</feature>
<dbReference type="InterPro" id="IPR001279">
    <property type="entry name" value="Metallo-B-lactamas"/>
</dbReference>
<dbReference type="AlphaFoldDB" id="A0A9D1LJ82"/>
<keyword evidence="4" id="KW-0862">Zinc</keyword>
<accession>A0A9D1LJ82</accession>
<dbReference type="PANTHER" id="PTHR46233">
    <property type="entry name" value="HYDROXYACYLGLUTATHIONE HYDROLASE GLOC"/>
    <property type="match status" value="1"/>
</dbReference>
<dbReference type="EMBL" id="DVMT01000052">
    <property type="protein sequence ID" value="HIU40662.1"/>
    <property type="molecule type" value="Genomic_DNA"/>
</dbReference>